<dbReference type="SMART" id="SM00471">
    <property type="entry name" value="HDc"/>
    <property type="match status" value="1"/>
</dbReference>
<dbReference type="PANTHER" id="PTHR37294">
    <property type="entry name" value="3'-5' EXORIBONUCLEASE YHAM"/>
    <property type="match status" value="1"/>
</dbReference>
<reference evidence="5" key="2">
    <citation type="journal article" date="2016" name="Int. J. Syst. Evol. Microbiol.">
        <title>Complete genome sequence and cell structure of Limnochorda pilosa, a Gram-negative spore-former within the phylum Firmicutes.</title>
        <authorList>
            <person name="Watanabe M."/>
            <person name="Kojima H."/>
            <person name="Fukui M."/>
        </authorList>
    </citation>
    <scope>NUCLEOTIDE SEQUENCE [LARGE SCALE GENOMIC DNA]</scope>
    <source>
        <strain evidence="5">HC45</strain>
    </source>
</reference>
<dbReference type="EMBL" id="AP014924">
    <property type="protein sequence ID" value="BAS26584.1"/>
    <property type="molecule type" value="Genomic_DNA"/>
</dbReference>
<dbReference type="CDD" id="cd00077">
    <property type="entry name" value="HDc"/>
    <property type="match status" value="1"/>
</dbReference>
<dbReference type="InterPro" id="IPR050798">
    <property type="entry name" value="YhaM_exoribonuc/phosphodiest"/>
</dbReference>
<dbReference type="CDD" id="cd04492">
    <property type="entry name" value="YhaM_OBF_like"/>
    <property type="match status" value="1"/>
</dbReference>
<proteinExistence type="predicted"/>
<dbReference type="Pfam" id="PF01966">
    <property type="entry name" value="HD"/>
    <property type="match status" value="1"/>
</dbReference>
<dbReference type="GO" id="GO:0031125">
    <property type="term" value="P:rRNA 3'-end processing"/>
    <property type="evidence" value="ECO:0007669"/>
    <property type="project" value="TreeGrafter"/>
</dbReference>
<protein>
    <recommendedName>
        <fullName evidence="3">HD domain-containing protein</fullName>
    </recommendedName>
</protein>
<dbReference type="InterPro" id="IPR003607">
    <property type="entry name" value="HD/PDEase_dom"/>
</dbReference>
<dbReference type="PANTHER" id="PTHR37294:SF1">
    <property type="entry name" value="3'-5' EXORIBONUCLEASE YHAM"/>
    <property type="match status" value="1"/>
</dbReference>
<sequence length="352" mass="39406">MFKRRFIEDLRPGERLADFFVASDKELARTQNGKAFLRLHLSDRTGRLPAVAWDDAESLWKSFDDGSVVKVETELGTYRGQEQFTVFRLRRATPEEIEEEAYLPSSRRPLGEMEAELQEVVSGVRDPWLQALLARFFSPGSEGLRRYVRHTAATGVHHAYVGGLLEHVLEMVRIARTLCSLHPEYVNEDLVVAAVLLHDVGKLEEYAMDGMAFRQTDLGRLYGHLYQGARWVEQEAAAIDGFPEPLAQELIHCILSHHGLQEHGAVVVPQTLNAQVLHYADLVSARLNQFRQLIEGKGRQATLETWSEFDRFLGVRAFRGFLEPPAGAQHSPEGSPDALPGAGPEAMGATGR</sequence>
<dbReference type="RefSeq" id="WP_068134371.1">
    <property type="nucleotide sequence ID" value="NZ_AP014924.1"/>
</dbReference>
<dbReference type="AlphaFoldDB" id="A0A0K2SIB6"/>
<evidence type="ECO:0000256" key="2">
    <source>
        <dbReference type="SAM" id="MobiDB-lite"/>
    </source>
</evidence>
<keyword evidence="1" id="KW-0378">Hydrolase</keyword>
<accession>A0A0K2SIB6</accession>
<dbReference type="GO" id="GO:0016787">
    <property type="term" value="F:hydrolase activity"/>
    <property type="evidence" value="ECO:0007669"/>
    <property type="project" value="UniProtKB-KW"/>
</dbReference>
<dbReference type="STRING" id="1555112.LIP_0727"/>
<evidence type="ECO:0000313" key="5">
    <source>
        <dbReference type="Proteomes" id="UP000065807"/>
    </source>
</evidence>
<organism evidence="4 5">
    <name type="scientific">Limnochorda pilosa</name>
    <dbReference type="NCBI Taxonomy" id="1555112"/>
    <lineage>
        <taxon>Bacteria</taxon>
        <taxon>Bacillati</taxon>
        <taxon>Bacillota</taxon>
        <taxon>Limnochordia</taxon>
        <taxon>Limnochordales</taxon>
        <taxon>Limnochordaceae</taxon>
        <taxon>Limnochorda</taxon>
    </lineage>
</organism>
<dbReference type="PROSITE" id="PS51831">
    <property type="entry name" value="HD"/>
    <property type="match status" value="1"/>
</dbReference>
<name>A0A0K2SIB6_LIMPI</name>
<keyword evidence="5" id="KW-1185">Reference proteome</keyword>
<feature type="domain" description="HD" evidence="3">
    <location>
        <begin position="164"/>
        <end position="286"/>
    </location>
</feature>
<gene>
    <name evidence="4" type="ORF">LIP_0727</name>
</gene>
<evidence type="ECO:0000259" key="3">
    <source>
        <dbReference type="PROSITE" id="PS51831"/>
    </source>
</evidence>
<evidence type="ECO:0000313" key="4">
    <source>
        <dbReference type="EMBL" id="BAS26584.1"/>
    </source>
</evidence>
<feature type="region of interest" description="Disordered" evidence="2">
    <location>
        <begin position="324"/>
        <end position="352"/>
    </location>
</feature>
<dbReference type="Proteomes" id="UP000065807">
    <property type="component" value="Chromosome"/>
</dbReference>
<evidence type="ECO:0000256" key="1">
    <source>
        <dbReference type="ARBA" id="ARBA00022801"/>
    </source>
</evidence>
<reference evidence="5" key="1">
    <citation type="submission" date="2015-07" db="EMBL/GenBank/DDBJ databases">
        <title>Complete genome sequence and phylogenetic analysis of Limnochorda pilosa.</title>
        <authorList>
            <person name="Watanabe M."/>
            <person name="Kojima H."/>
            <person name="Fukui M."/>
        </authorList>
    </citation>
    <scope>NUCLEOTIDE SEQUENCE [LARGE SCALE GENOMIC DNA]</scope>
    <source>
        <strain evidence="5">HC45</strain>
    </source>
</reference>
<dbReference type="InterPro" id="IPR006674">
    <property type="entry name" value="HD_domain"/>
</dbReference>
<dbReference type="OrthoDB" id="9778453at2"/>
<dbReference type="KEGG" id="lpil:LIP_0727"/>
<dbReference type="Gene3D" id="1.10.3210.10">
    <property type="entry name" value="Hypothetical protein af1432"/>
    <property type="match status" value="1"/>
</dbReference>
<dbReference type="SUPFAM" id="SSF109604">
    <property type="entry name" value="HD-domain/PDEase-like"/>
    <property type="match status" value="1"/>
</dbReference>